<protein>
    <submittedName>
        <fullName evidence="1">Uncharacterized protein</fullName>
    </submittedName>
</protein>
<accession>A0ABW4W759</accession>
<reference evidence="2" key="1">
    <citation type="journal article" date="2019" name="Int. J. Syst. Evol. Microbiol.">
        <title>The Global Catalogue of Microorganisms (GCM) 10K type strain sequencing project: providing services to taxonomists for standard genome sequencing and annotation.</title>
        <authorList>
            <consortium name="The Broad Institute Genomics Platform"/>
            <consortium name="The Broad Institute Genome Sequencing Center for Infectious Disease"/>
            <person name="Wu L."/>
            <person name="Ma J."/>
        </authorList>
    </citation>
    <scope>NUCLEOTIDE SEQUENCE [LARGE SCALE GENOMIC DNA]</scope>
    <source>
        <strain evidence="2">R28</strain>
    </source>
</reference>
<gene>
    <name evidence="1" type="ORF">ACFSJF_20565</name>
</gene>
<evidence type="ECO:0000313" key="2">
    <source>
        <dbReference type="Proteomes" id="UP001597383"/>
    </source>
</evidence>
<keyword evidence="2" id="KW-1185">Reference proteome</keyword>
<proteinExistence type="predicted"/>
<dbReference type="RefSeq" id="WP_377558716.1">
    <property type="nucleotide sequence ID" value="NZ_JBHUHQ010000041.1"/>
</dbReference>
<name>A0ABW4W759_9BACI</name>
<comment type="caution">
    <text evidence="1">The sequence shown here is derived from an EMBL/GenBank/DDBJ whole genome shotgun (WGS) entry which is preliminary data.</text>
</comment>
<evidence type="ECO:0000313" key="1">
    <source>
        <dbReference type="EMBL" id="MFD2046663.1"/>
    </source>
</evidence>
<dbReference type="Proteomes" id="UP001597383">
    <property type="component" value="Unassembled WGS sequence"/>
</dbReference>
<sequence length="190" mass="21867">MQNINDVRKKVAALQKMNASYVKQIKSLISDMDVSSSIPFISYFTYSLNISHEPERENFCIGSFHIHNLGNKPLVNPYICIKIDSESPFDFSGKYFYKDSKQKVRLNQAWERFNDPKDKHEFWLKPNEKHTLEPSETLTFSNFQVKWIPNSSYIGRINGFLYGDKINEGINALNQISINGNMKAGGDGDE</sequence>
<organism evidence="1 2">
    <name type="scientific">Ornithinibacillus salinisoli</name>
    <dbReference type="NCBI Taxonomy" id="1848459"/>
    <lineage>
        <taxon>Bacteria</taxon>
        <taxon>Bacillati</taxon>
        <taxon>Bacillota</taxon>
        <taxon>Bacilli</taxon>
        <taxon>Bacillales</taxon>
        <taxon>Bacillaceae</taxon>
        <taxon>Ornithinibacillus</taxon>
    </lineage>
</organism>
<dbReference type="EMBL" id="JBHUHQ010000041">
    <property type="protein sequence ID" value="MFD2046663.1"/>
    <property type="molecule type" value="Genomic_DNA"/>
</dbReference>